<evidence type="ECO:0000313" key="6">
    <source>
        <dbReference type="Proteomes" id="UP000594638"/>
    </source>
</evidence>
<dbReference type="EMBL" id="CACTIH010000083">
    <property type="protein sequence ID" value="CAA2952550.1"/>
    <property type="molecule type" value="Genomic_DNA"/>
</dbReference>
<name>A0A8S0PLK4_OLEEU</name>
<dbReference type="GO" id="GO:0042626">
    <property type="term" value="F:ATPase-coupled transmembrane transporter activity"/>
    <property type="evidence" value="ECO:0007669"/>
    <property type="project" value="TreeGrafter"/>
</dbReference>
<reference evidence="5 6" key="1">
    <citation type="submission" date="2019-12" db="EMBL/GenBank/DDBJ databases">
        <authorList>
            <person name="Alioto T."/>
            <person name="Alioto T."/>
            <person name="Gomez Garrido J."/>
        </authorList>
    </citation>
    <scope>NUCLEOTIDE SEQUENCE [LARGE SCALE GENOMIC DNA]</scope>
</reference>
<dbReference type="InterPro" id="IPR027417">
    <property type="entry name" value="P-loop_NTPase"/>
</dbReference>
<evidence type="ECO:0000256" key="1">
    <source>
        <dbReference type="ARBA" id="ARBA00004141"/>
    </source>
</evidence>
<dbReference type="SUPFAM" id="SSF90123">
    <property type="entry name" value="ABC transporter transmembrane region"/>
    <property type="match status" value="1"/>
</dbReference>
<dbReference type="OrthoDB" id="6500128at2759"/>
<dbReference type="GO" id="GO:0016020">
    <property type="term" value="C:membrane"/>
    <property type="evidence" value="ECO:0007669"/>
    <property type="project" value="UniProtKB-SubCell"/>
</dbReference>
<keyword evidence="4" id="KW-0472">Membrane</keyword>
<dbReference type="InterPro" id="IPR039421">
    <property type="entry name" value="Type_1_exporter"/>
</dbReference>
<evidence type="ECO:0000256" key="3">
    <source>
        <dbReference type="ARBA" id="ARBA00022989"/>
    </source>
</evidence>
<accession>A0A8S0PLK4</accession>
<proteinExistence type="predicted"/>
<evidence type="ECO:0000256" key="2">
    <source>
        <dbReference type="ARBA" id="ARBA00022692"/>
    </source>
</evidence>
<keyword evidence="2" id="KW-0812">Transmembrane</keyword>
<organism evidence="5 6">
    <name type="scientific">Olea europaea subsp. europaea</name>
    <dbReference type="NCBI Taxonomy" id="158383"/>
    <lineage>
        <taxon>Eukaryota</taxon>
        <taxon>Viridiplantae</taxon>
        <taxon>Streptophyta</taxon>
        <taxon>Embryophyta</taxon>
        <taxon>Tracheophyta</taxon>
        <taxon>Spermatophyta</taxon>
        <taxon>Magnoliopsida</taxon>
        <taxon>eudicotyledons</taxon>
        <taxon>Gunneridae</taxon>
        <taxon>Pentapetalae</taxon>
        <taxon>asterids</taxon>
        <taxon>lamiids</taxon>
        <taxon>Lamiales</taxon>
        <taxon>Oleaceae</taxon>
        <taxon>Oleeae</taxon>
        <taxon>Olea</taxon>
    </lineage>
</organism>
<evidence type="ECO:0000256" key="4">
    <source>
        <dbReference type="ARBA" id="ARBA00023136"/>
    </source>
</evidence>
<dbReference type="PANTHER" id="PTHR24221">
    <property type="entry name" value="ATP-BINDING CASSETTE SUB-FAMILY B"/>
    <property type="match status" value="1"/>
</dbReference>
<dbReference type="Gene3D" id="1.20.1560.10">
    <property type="entry name" value="ABC transporter type 1, transmembrane domain"/>
    <property type="match status" value="1"/>
</dbReference>
<comment type="caution">
    <text evidence="5">The sequence shown here is derived from an EMBL/GenBank/DDBJ whole genome shotgun (WGS) entry which is preliminary data.</text>
</comment>
<dbReference type="Proteomes" id="UP000594638">
    <property type="component" value="Unassembled WGS sequence"/>
</dbReference>
<dbReference type="GO" id="GO:0005524">
    <property type="term" value="F:ATP binding"/>
    <property type="evidence" value="ECO:0007669"/>
    <property type="project" value="InterPro"/>
</dbReference>
<comment type="subcellular location">
    <subcellularLocation>
        <location evidence="1">Membrane</location>
        <topology evidence="1">Multi-pass membrane protein</topology>
    </subcellularLocation>
</comment>
<keyword evidence="6" id="KW-1185">Reference proteome</keyword>
<evidence type="ECO:0000313" key="5">
    <source>
        <dbReference type="EMBL" id="CAA2952550.1"/>
    </source>
</evidence>
<gene>
    <name evidence="5" type="ORF">OLEA9_A075982</name>
</gene>
<sequence length="111" mass="11993">MIEGEGLALYASEALIFWYGAHLVNEGTFTLTKVIKVLVVLVITTNSLAETASLALKIIRGGEAVGSVFSILDEQSNCSSKMDPDDVDEAKNVESVRGKIELCHVDFVYPS</sequence>
<dbReference type="InterPro" id="IPR036640">
    <property type="entry name" value="ABC1_TM_sf"/>
</dbReference>
<dbReference type="Gramene" id="OE9A075982T1">
    <property type="protein sequence ID" value="OE9A075982C1"/>
    <property type="gene ID" value="OE9A075982"/>
</dbReference>
<dbReference type="Gene3D" id="3.40.50.300">
    <property type="entry name" value="P-loop containing nucleotide triphosphate hydrolases"/>
    <property type="match status" value="1"/>
</dbReference>
<keyword evidence="3" id="KW-1133">Transmembrane helix</keyword>
<protein>
    <submittedName>
        <fullName evidence="5">ABC transporter B family member 19</fullName>
    </submittedName>
</protein>
<dbReference type="AlphaFoldDB" id="A0A8S0PLK4"/>
<dbReference type="PANTHER" id="PTHR24221:SF384">
    <property type="entry name" value="ABC TRANSPORTER B FAMILY MEMBER 19"/>
    <property type="match status" value="1"/>
</dbReference>